<proteinExistence type="predicted"/>
<dbReference type="PROSITE" id="PS51468">
    <property type="entry name" value="VIT"/>
    <property type="match status" value="1"/>
</dbReference>
<name>A0A381WAV7_9ZZZZ</name>
<gene>
    <name evidence="2" type="ORF">METZ01_LOCUS102514</name>
</gene>
<sequence length="334" mass="37047">MTKLITCLITFYLASQGIIPDANAVIRPELGGTIKVHTKEGAEFDLPALKTDLNVDIEGDLAGVTVVQTFINPTQEPLHATYLFPMNKDAAVHGMQMEISDEIVEAKIKKIEKAKKIFKKAKKEGKTASLLTQHRPNMFTQKIANLIPGLPIKITLKYAQTINKVDNEYQLVVPLIVGPRYQPLGSGKAPLVVDQNIAVGVKKVRSDSTYGQWEIESLPKYPSVFGPNAQFQVDRDRVSIKVNIKAGIPITNVYSHTHELDISGTEKDKVATLSDGRTIDNRDFVLNYRLTGKSTQASILTHRKEKDGYFSLLIEPPAAPQNQDITAREMIFVL</sequence>
<dbReference type="PANTHER" id="PTHR45737:SF6">
    <property type="entry name" value="VON WILLEBRAND FACTOR A DOMAIN-CONTAINING PROTEIN 5A"/>
    <property type="match status" value="1"/>
</dbReference>
<organism evidence="2">
    <name type="scientific">marine metagenome</name>
    <dbReference type="NCBI Taxonomy" id="408172"/>
    <lineage>
        <taxon>unclassified sequences</taxon>
        <taxon>metagenomes</taxon>
        <taxon>ecological metagenomes</taxon>
    </lineage>
</organism>
<feature type="domain" description="VIT" evidence="1">
    <location>
        <begin position="32"/>
        <end position="160"/>
    </location>
</feature>
<accession>A0A381WAV7</accession>
<evidence type="ECO:0000259" key="1">
    <source>
        <dbReference type="PROSITE" id="PS51468"/>
    </source>
</evidence>
<dbReference type="Pfam" id="PF08487">
    <property type="entry name" value="VIT"/>
    <property type="match status" value="1"/>
</dbReference>
<dbReference type="AlphaFoldDB" id="A0A381WAV7"/>
<evidence type="ECO:0000313" key="2">
    <source>
        <dbReference type="EMBL" id="SVA49660.1"/>
    </source>
</evidence>
<reference evidence="2" key="1">
    <citation type="submission" date="2018-05" db="EMBL/GenBank/DDBJ databases">
        <authorList>
            <person name="Lanie J.A."/>
            <person name="Ng W.-L."/>
            <person name="Kazmierczak K.M."/>
            <person name="Andrzejewski T.M."/>
            <person name="Davidsen T.M."/>
            <person name="Wayne K.J."/>
            <person name="Tettelin H."/>
            <person name="Glass J.I."/>
            <person name="Rusch D."/>
            <person name="Podicherti R."/>
            <person name="Tsui H.-C.T."/>
            <person name="Winkler M.E."/>
        </authorList>
    </citation>
    <scope>NUCLEOTIDE SEQUENCE</scope>
</reference>
<dbReference type="EMBL" id="UINC01011230">
    <property type="protein sequence ID" value="SVA49660.1"/>
    <property type="molecule type" value="Genomic_DNA"/>
</dbReference>
<feature type="non-terminal residue" evidence="2">
    <location>
        <position position="334"/>
    </location>
</feature>
<protein>
    <recommendedName>
        <fullName evidence="1">VIT domain-containing protein</fullName>
    </recommendedName>
</protein>
<dbReference type="PANTHER" id="PTHR45737">
    <property type="entry name" value="VON WILLEBRAND FACTOR A DOMAIN-CONTAINING PROTEIN 5A"/>
    <property type="match status" value="1"/>
</dbReference>
<dbReference type="SMART" id="SM00609">
    <property type="entry name" value="VIT"/>
    <property type="match status" value="1"/>
</dbReference>
<dbReference type="InterPro" id="IPR013694">
    <property type="entry name" value="VIT"/>
</dbReference>